<accession>A0ABU1EIZ7</accession>
<dbReference type="EMBL" id="JAVJAN010000033">
    <property type="protein sequence ID" value="MDR5588254.1"/>
    <property type="molecule type" value="Genomic_DNA"/>
</dbReference>
<keyword evidence="5" id="KW-1185">Reference proteome</keyword>
<keyword evidence="2" id="KW-0472">Membrane</keyword>
<dbReference type="Proteomes" id="UP001256646">
    <property type="component" value="Unassembled WGS sequence"/>
</dbReference>
<dbReference type="Pfam" id="PF00892">
    <property type="entry name" value="EamA"/>
    <property type="match status" value="1"/>
</dbReference>
<keyword evidence="2" id="KW-1133">Transmembrane helix</keyword>
<dbReference type="InterPro" id="IPR037185">
    <property type="entry name" value="EmrE-like"/>
</dbReference>
<proteinExistence type="inferred from homology"/>
<sequence>MLESLKKNRKGIALIILSSVFVCIGQLLWKISNTEGLMYILIGFLFYGIGAVFMIVAYRFGSLSVLQPMLSLNYIFTIILAKTVLNESLTLSKIISILIIIMGVILIGGGDD</sequence>
<evidence type="ECO:0000313" key="4">
    <source>
        <dbReference type="EMBL" id="MDR5588254.1"/>
    </source>
</evidence>
<feature type="domain" description="EamA" evidence="3">
    <location>
        <begin position="12"/>
        <end position="107"/>
    </location>
</feature>
<keyword evidence="2" id="KW-0812">Transmembrane</keyword>
<evidence type="ECO:0000256" key="2">
    <source>
        <dbReference type="SAM" id="Phobius"/>
    </source>
</evidence>
<organism evidence="4 5">
    <name type="scientific">Clostridium aquiflavi</name>
    <dbReference type="NCBI Taxonomy" id="3073603"/>
    <lineage>
        <taxon>Bacteria</taxon>
        <taxon>Bacillati</taxon>
        <taxon>Bacillota</taxon>
        <taxon>Clostridia</taxon>
        <taxon>Eubacteriales</taxon>
        <taxon>Clostridiaceae</taxon>
        <taxon>Clostridium</taxon>
    </lineage>
</organism>
<dbReference type="SUPFAM" id="SSF103481">
    <property type="entry name" value="Multidrug resistance efflux transporter EmrE"/>
    <property type="match status" value="1"/>
</dbReference>
<name>A0ABU1EIZ7_9CLOT</name>
<evidence type="ECO:0000259" key="3">
    <source>
        <dbReference type="Pfam" id="PF00892"/>
    </source>
</evidence>
<evidence type="ECO:0000256" key="1">
    <source>
        <dbReference type="ARBA" id="ARBA00007362"/>
    </source>
</evidence>
<dbReference type="InterPro" id="IPR000620">
    <property type="entry name" value="EamA_dom"/>
</dbReference>
<feature type="transmembrane region" description="Helical" evidence="2">
    <location>
        <begin position="37"/>
        <end position="58"/>
    </location>
</feature>
<protein>
    <submittedName>
        <fullName evidence="4">EamA family transporter</fullName>
    </submittedName>
</protein>
<dbReference type="Gene3D" id="1.10.3730.20">
    <property type="match status" value="1"/>
</dbReference>
<feature type="transmembrane region" description="Helical" evidence="2">
    <location>
        <begin position="12"/>
        <end position="31"/>
    </location>
</feature>
<comment type="similarity">
    <text evidence="1">Belongs to the EamA transporter family.</text>
</comment>
<gene>
    <name evidence="4" type="ORF">RGC78_12330</name>
</gene>
<comment type="caution">
    <text evidence="4">The sequence shown here is derived from an EMBL/GenBank/DDBJ whole genome shotgun (WGS) entry which is preliminary data.</text>
</comment>
<reference evidence="4 5" key="1">
    <citation type="submission" date="2023-09" db="EMBL/GenBank/DDBJ databases">
        <authorList>
            <person name="Zhai L."/>
        </authorList>
    </citation>
    <scope>NUCLEOTIDE SEQUENCE [LARGE SCALE GENOMIC DNA]</scope>
    <source>
        <strain evidence="4 5">5 N-1</strain>
    </source>
</reference>
<evidence type="ECO:0000313" key="5">
    <source>
        <dbReference type="Proteomes" id="UP001256646"/>
    </source>
</evidence>
<feature type="transmembrane region" description="Helical" evidence="2">
    <location>
        <begin position="91"/>
        <end position="109"/>
    </location>
</feature>
<dbReference type="RefSeq" id="WP_309556726.1">
    <property type="nucleotide sequence ID" value="NZ_JAVJAN010000033.1"/>
</dbReference>